<comment type="caution">
    <text evidence="2">The sequence shown here is derived from an EMBL/GenBank/DDBJ whole genome shotgun (WGS) entry which is preliminary data.</text>
</comment>
<dbReference type="GeneID" id="34577867"/>
<feature type="region of interest" description="Disordered" evidence="1">
    <location>
        <begin position="109"/>
        <end position="147"/>
    </location>
</feature>
<dbReference type="PANTHER" id="PTHR10378">
    <property type="entry name" value="LIM DOMAIN-BINDING PROTEIN"/>
    <property type="match status" value="1"/>
</dbReference>
<feature type="region of interest" description="Disordered" evidence="1">
    <location>
        <begin position="1"/>
        <end position="32"/>
    </location>
</feature>
<dbReference type="AlphaFoldDB" id="A0A1F5LE95"/>
<evidence type="ECO:0000313" key="3">
    <source>
        <dbReference type="Proteomes" id="UP000177622"/>
    </source>
</evidence>
<evidence type="ECO:0008006" key="4">
    <source>
        <dbReference type="Google" id="ProtNLM"/>
    </source>
</evidence>
<feature type="region of interest" description="Disordered" evidence="1">
    <location>
        <begin position="194"/>
        <end position="338"/>
    </location>
</feature>
<feature type="compositionally biased region" description="Low complexity" evidence="1">
    <location>
        <begin position="249"/>
        <end position="276"/>
    </location>
</feature>
<dbReference type="OrthoDB" id="774557at2759"/>
<dbReference type="RefSeq" id="XP_022486966.1">
    <property type="nucleotide sequence ID" value="XM_022633133.1"/>
</dbReference>
<dbReference type="InterPro" id="IPR029005">
    <property type="entry name" value="LIM-bd/SEUSS"/>
</dbReference>
<sequence>MMMTQPFPAHQGMPQHGFPPGHPMAGQHPNGHPGPGMVQQMHPGVSAPGGPQVSQAGPMMGGMPPGAGTAGPGGPVPNAHALSHLNPAQAHMLQGQPFPQNFANNPQLLQQHQQQQFMRQRMMLQQQQQQHQAQQQQHGLPVSLPNGTQGISAAQMAAMQANPGMRPVNMGMHMQQQMPHGQPQNLQQQQFFAIQQAQQQAHQAQQAQQANNGQPGQHTPQRASAQPPNMHEAQSATPQSQHGPPPGSGTPQPSQPAQTPSSQPQPSQGLPQGQATPNPPPQQLPQAQQPNQQGQPGPQPTPQGAQPQPGQPGQPQGPQHPQMMSQDAQLKAQQQHQNALMMQQRMKQAGQSILTLYSYAEVLSNFQSRGEAHDLSYWQTFVERFYSPGGVLRQGVWNNTAGSKQFEIATPALARYYLTQFTSGITQIQMCVEAARERESGNGGHIVESGKTSFIYWFKNECQLFANGTLRAYFDVNNRLEMLDINVLNHNEFIPRSLLLAMEADSQKQSPKVPKNAKRAQQKPTPSLSLPDSMVTANGVPTPVMGFLEVAETISQMQMLFQFSQSNPQLTPPDALRNLVNTLQTQNPNPGFAPGPMNPGMQPMQNVRGPNMNAPSQFASPAMAHLGLPGQQGSPHLTGSAHPSPAQSNLVGPPGMQPPMQPSPAGVNNSPNVGGNKRRRASTVKMESEDGGGVEANGAPQQGSAKVKASPRVPKRQKGAAA</sequence>
<keyword evidence="3" id="KW-1185">Reference proteome</keyword>
<feature type="compositionally biased region" description="Basic residues" evidence="1">
    <location>
        <begin position="713"/>
        <end position="722"/>
    </location>
</feature>
<dbReference type="Pfam" id="PF01803">
    <property type="entry name" value="LIM_bind"/>
    <property type="match status" value="1"/>
</dbReference>
<organism evidence="2 3">
    <name type="scientific">Penicillium arizonense</name>
    <dbReference type="NCBI Taxonomy" id="1835702"/>
    <lineage>
        <taxon>Eukaryota</taxon>
        <taxon>Fungi</taxon>
        <taxon>Dikarya</taxon>
        <taxon>Ascomycota</taxon>
        <taxon>Pezizomycotina</taxon>
        <taxon>Eurotiomycetes</taxon>
        <taxon>Eurotiomycetidae</taxon>
        <taxon>Eurotiales</taxon>
        <taxon>Aspergillaceae</taxon>
        <taxon>Penicillium</taxon>
    </lineage>
</organism>
<dbReference type="Proteomes" id="UP000177622">
    <property type="component" value="Unassembled WGS sequence"/>
</dbReference>
<feature type="region of interest" description="Disordered" evidence="1">
    <location>
        <begin position="623"/>
        <end position="722"/>
    </location>
</feature>
<protein>
    <recommendedName>
        <fullName evidence="4">LIM interaction domain-containing protein</fullName>
    </recommendedName>
</protein>
<feature type="compositionally biased region" description="Low complexity" evidence="1">
    <location>
        <begin position="109"/>
        <end position="138"/>
    </location>
</feature>
<dbReference type="STRING" id="1835702.A0A1F5LE95"/>
<accession>A0A1F5LE95</accession>
<feature type="compositionally biased region" description="Low complexity" evidence="1">
    <location>
        <begin position="194"/>
        <end position="218"/>
    </location>
</feature>
<proteinExistence type="predicted"/>
<feature type="region of interest" description="Disordered" evidence="1">
    <location>
        <begin position="505"/>
        <end position="534"/>
    </location>
</feature>
<evidence type="ECO:0000256" key="1">
    <source>
        <dbReference type="SAM" id="MobiDB-lite"/>
    </source>
</evidence>
<feature type="compositionally biased region" description="Low complexity" evidence="1">
    <location>
        <begin position="284"/>
        <end position="338"/>
    </location>
</feature>
<name>A0A1F5LE95_PENAI</name>
<feature type="compositionally biased region" description="Polar residues" evidence="1">
    <location>
        <begin position="219"/>
        <end position="236"/>
    </location>
</feature>
<reference evidence="2 3" key="1">
    <citation type="journal article" date="2016" name="Sci. Rep.">
        <title>Penicillium arizonense, a new, genome sequenced fungal species, reveals a high chemical diversity in secreted metabolites.</title>
        <authorList>
            <person name="Grijseels S."/>
            <person name="Nielsen J.C."/>
            <person name="Randelovic M."/>
            <person name="Nielsen J."/>
            <person name="Nielsen K.F."/>
            <person name="Workman M."/>
            <person name="Frisvad J.C."/>
        </authorList>
    </citation>
    <scope>NUCLEOTIDE SEQUENCE [LARGE SCALE GENOMIC DNA]</scope>
    <source>
        <strain evidence="2 3">CBS 141311</strain>
    </source>
</reference>
<gene>
    <name evidence="2" type="ORF">PENARI_c013G01776</name>
</gene>
<evidence type="ECO:0000313" key="2">
    <source>
        <dbReference type="EMBL" id="OGE51522.1"/>
    </source>
</evidence>
<dbReference type="EMBL" id="LXJU01000013">
    <property type="protein sequence ID" value="OGE51522.1"/>
    <property type="molecule type" value="Genomic_DNA"/>
</dbReference>